<proteinExistence type="predicted"/>
<dbReference type="RefSeq" id="WP_380776782.1">
    <property type="nucleotide sequence ID" value="NZ_JBHUEO010000121.1"/>
</dbReference>
<keyword evidence="2" id="KW-1185">Reference proteome</keyword>
<gene>
    <name evidence="1" type="ORF">ACFSCZ_19765</name>
</gene>
<sequence length="92" mass="10917">MALIKEKEIHLNDLRFSQLCQELYGINRGVYNTIDDWFYTKGIINILERRKVILDFLASLEQSNQNIRRYRKFGHGGLSAELDSYWEETKCS</sequence>
<name>A0ABW4KLM5_9BACI</name>
<accession>A0ABW4KLM5</accession>
<evidence type="ECO:0000313" key="1">
    <source>
        <dbReference type="EMBL" id="MFD1708905.1"/>
    </source>
</evidence>
<comment type="caution">
    <text evidence="1">The sequence shown here is derived from an EMBL/GenBank/DDBJ whole genome shotgun (WGS) entry which is preliminary data.</text>
</comment>
<dbReference type="Proteomes" id="UP001597301">
    <property type="component" value="Unassembled WGS sequence"/>
</dbReference>
<dbReference type="EMBL" id="JBHUEO010000121">
    <property type="protein sequence ID" value="MFD1708905.1"/>
    <property type="molecule type" value="Genomic_DNA"/>
</dbReference>
<reference evidence="2" key="1">
    <citation type="journal article" date="2019" name="Int. J. Syst. Evol. Microbiol.">
        <title>The Global Catalogue of Microorganisms (GCM) 10K type strain sequencing project: providing services to taxonomists for standard genome sequencing and annotation.</title>
        <authorList>
            <consortium name="The Broad Institute Genomics Platform"/>
            <consortium name="The Broad Institute Genome Sequencing Center for Infectious Disease"/>
            <person name="Wu L."/>
            <person name="Ma J."/>
        </authorList>
    </citation>
    <scope>NUCLEOTIDE SEQUENCE [LARGE SCALE GENOMIC DNA]</scope>
    <source>
        <strain evidence="2">CGMCC 1.12295</strain>
    </source>
</reference>
<protein>
    <submittedName>
        <fullName evidence="1">Uncharacterized protein</fullName>
    </submittedName>
</protein>
<organism evidence="1 2">
    <name type="scientific">Siminovitchia sediminis</name>
    <dbReference type="NCBI Taxonomy" id="1274353"/>
    <lineage>
        <taxon>Bacteria</taxon>
        <taxon>Bacillati</taxon>
        <taxon>Bacillota</taxon>
        <taxon>Bacilli</taxon>
        <taxon>Bacillales</taxon>
        <taxon>Bacillaceae</taxon>
        <taxon>Siminovitchia</taxon>
    </lineage>
</organism>
<evidence type="ECO:0000313" key="2">
    <source>
        <dbReference type="Proteomes" id="UP001597301"/>
    </source>
</evidence>